<dbReference type="RefSeq" id="XP_024663428.1">
    <property type="nucleotide sequence ID" value="XM_024807660.1"/>
</dbReference>
<dbReference type="InterPro" id="IPR007213">
    <property type="entry name" value="Ppm1/Ppm2/Tcmp"/>
</dbReference>
<dbReference type="InterPro" id="IPR016651">
    <property type="entry name" value="LCMT1"/>
</dbReference>
<evidence type="ECO:0000256" key="8">
    <source>
        <dbReference type="PIRNR" id="PIRNR016305"/>
    </source>
</evidence>
<evidence type="ECO:0000256" key="6">
    <source>
        <dbReference type="ARBA" id="ARBA00022679"/>
    </source>
</evidence>
<dbReference type="EC" id="2.1.1.233" evidence="3 8"/>
<dbReference type="PIRSF" id="PIRSF016305">
    <property type="entry name" value="LCM_mtfrase"/>
    <property type="match status" value="1"/>
</dbReference>
<dbReference type="STRING" id="45607.A0A2T0FEQ5"/>
<proteinExistence type="inferred from homology"/>
<evidence type="ECO:0000313" key="11">
    <source>
        <dbReference type="Proteomes" id="UP000238350"/>
    </source>
</evidence>
<feature type="binding site" evidence="9">
    <location>
        <position position="51"/>
    </location>
    <ligand>
        <name>S-adenosyl-L-methionine</name>
        <dbReference type="ChEBI" id="CHEBI:59789"/>
    </ligand>
</feature>
<comment type="caution">
    <text evidence="10">The sequence shown here is derived from an EMBL/GenBank/DDBJ whole genome shotgun (WGS) entry which is preliminary data.</text>
</comment>
<dbReference type="PANTHER" id="PTHR13600">
    <property type="entry name" value="LEUCINE CARBOXYL METHYLTRANSFERASE"/>
    <property type="match status" value="1"/>
</dbReference>
<comment type="catalytic activity">
    <reaction evidence="1 8">
        <text>[phosphatase 2A protein]-C-terminal L-leucine + S-adenosyl-L-methionine = [phosphatase 2A protein]-C-terminal L-leucine methyl ester + S-adenosyl-L-homocysteine</text>
        <dbReference type="Rhea" id="RHEA:48544"/>
        <dbReference type="Rhea" id="RHEA-COMP:12134"/>
        <dbReference type="Rhea" id="RHEA-COMP:12135"/>
        <dbReference type="ChEBI" id="CHEBI:57856"/>
        <dbReference type="ChEBI" id="CHEBI:59789"/>
        <dbReference type="ChEBI" id="CHEBI:90516"/>
        <dbReference type="ChEBI" id="CHEBI:90517"/>
        <dbReference type="EC" id="2.1.1.233"/>
    </reaction>
</comment>
<evidence type="ECO:0000256" key="7">
    <source>
        <dbReference type="ARBA" id="ARBA00022691"/>
    </source>
</evidence>
<dbReference type="SUPFAM" id="SSF53335">
    <property type="entry name" value="S-adenosyl-L-methionine-dependent methyltransferases"/>
    <property type="match status" value="1"/>
</dbReference>
<sequence>MDRAVQRTDHDAIASKLSAVKRGYYEDEYLELFCPRFEPRLPLINIGTWCRVRAIDQAITEFLEKNTEGKTQVISLGAGSDTRPFHLLPKHPNLVYYEIDFPTQVRKKAAIVRRHLSQKVELCDSATPVTLEGDINTSRYHLLGQDLRQLSLPDLDESVPTLIISECCLCYLAPESSHLVLEYFASRVAHLSIVLYEPIGLDDEFGRVMAENLMMRGLCLPTFQKFSTLDSQTSRLRELGLTHTISAKDMEQYYNDLPSAEQKRIHRLEFLDEVEEMNLLLRHYCVVFAGK</sequence>
<feature type="binding site" evidence="9">
    <location>
        <position position="166"/>
    </location>
    <ligand>
        <name>S-adenosyl-L-methionine</name>
        <dbReference type="ChEBI" id="CHEBI:59789"/>
    </ligand>
</feature>
<evidence type="ECO:0000256" key="1">
    <source>
        <dbReference type="ARBA" id="ARBA00000724"/>
    </source>
</evidence>
<dbReference type="Pfam" id="PF04072">
    <property type="entry name" value="LCM"/>
    <property type="match status" value="1"/>
</dbReference>
<evidence type="ECO:0000256" key="2">
    <source>
        <dbReference type="ARBA" id="ARBA00010703"/>
    </source>
</evidence>
<protein>
    <recommendedName>
        <fullName evidence="4 8">Leucine carboxyl methyltransferase 1</fullName>
        <ecNumber evidence="3 8">2.1.1.233</ecNumber>
    </recommendedName>
</protein>
<comment type="similarity">
    <text evidence="2 8">Belongs to the methyltransferase superfamily. LCMT family.</text>
</comment>
<evidence type="ECO:0000256" key="5">
    <source>
        <dbReference type="ARBA" id="ARBA00022603"/>
    </source>
</evidence>
<gene>
    <name evidence="10" type="ORF">B9G98_01102</name>
</gene>
<dbReference type="InterPro" id="IPR029063">
    <property type="entry name" value="SAM-dependent_MTases_sf"/>
</dbReference>
<organism evidence="10 11">
    <name type="scientific">Wickerhamiella sorbophila</name>
    <dbReference type="NCBI Taxonomy" id="45607"/>
    <lineage>
        <taxon>Eukaryota</taxon>
        <taxon>Fungi</taxon>
        <taxon>Dikarya</taxon>
        <taxon>Ascomycota</taxon>
        <taxon>Saccharomycotina</taxon>
        <taxon>Dipodascomycetes</taxon>
        <taxon>Dipodascales</taxon>
        <taxon>Trichomonascaceae</taxon>
        <taxon>Wickerhamiella</taxon>
    </lineage>
</organism>
<dbReference type="AlphaFoldDB" id="A0A2T0FEQ5"/>
<keyword evidence="5 8" id="KW-0489">Methyltransferase</keyword>
<keyword evidence="6 8" id="KW-0808">Transferase</keyword>
<feature type="binding site" evidence="9">
    <location>
        <position position="77"/>
    </location>
    <ligand>
        <name>S-adenosyl-L-methionine</name>
        <dbReference type="ChEBI" id="CHEBI:59789"/>
    </ligand>
</feature>
<name>A0A2T0FEQ5_9ASCO</name>
<dbReference type="OrthoDB" id="203237at2759"/>
<dbReference type="GO" id="GO:0018423">
    <property type="term" value="F:protein C-terminal leucine carboxyl O-methyltransferase activity"/>
    <property type="evidence" value="ECO:0007669"/>
    <property type="project" value="UniProtKB-EC"/>
</dbReference>
<keyword evidence="7 8" id="KW-0949">S-adenosyl-L-methionine</keyword>
<dbReference type="Proteomes" id="UP000238350">
    <property type="component" value="Unassembled WGS sequence"/>
</dbReference>
<evidence type="ECO:0000256" key="4">
    <source>
        <dbReference type="ARBA" id="ARBA00017497"/>
    </source>
</evidence>
<dbReference type="PANTHER" id="PTHR13600:SF21">
    <property type="entry name" value="LEUCINE CARBOXYL METHYLTRANSFERASE 1"/>
    <property type="match status" value="1"/>
</dbReference>
<evidence type="ECO:0000256" key="3">
    <source>
        <dbReference type="ARBA" id="ARBA00012834"/>
    </source>
</evidence>
<accession>A0A2T0FEQ5</accession>
<dbReference type="EMBL" id="NDIQ01000001">
    <property type="protein sequence ID" value="PRT53482.1"/>
    <property type="molecule type" value="Genomic_DNA"/>
</dbReference>
<comment type="function">
    <text evidence="8">Methylates the carboxyl group of the C-terminal leucine residue of protein phosphatase 2A catalytic subunits to form alpha-leucine ester residues.</text>
</comment>
<dbReference type="Gene3D" id="3.40.50.150">
    <property type="entry name" value="Vaccinia Virus protein VP39"/>
    <property type="match status" value="1"/>
</dbReference>
<keyword evidence="11" id="KW-1185">Reference proteome</keyword>
<evidence type="ECO:0000256" key="9">
    <source>
        <dbReference type="PIRSR" id="PIRSR016305-1"/>
    </source>
</evidence>
<dbReference type="GO" id="GO:0032259">
    <property type="term" value="P:methylation"/>
    <property type="evidence" value="ECO:0007669"/>
    <property type="project" value="UniProtKB-KW"/>
</dbReference>
<reference evidence="10 11" key="1">
    <citation type="submission" date="2017-04" db="EMBL/GenBank/DDBJ databases">
        <title>Genome sequencing of [Candida] sorbophila.</title>
        <authorList>
            <person name="Ahn J.O."/>
        </authorList>
    </citation>
    <scope>NUCLEOTIDE SEQUENCE [LARGE SCALE GENOMIC DNA]</scope>
    <source>
        <strain evidence="10 11">DS02</strain>
    </source>
</reference>
<dbReference type="GeneID" id="36514851"/>
<evidence type="ECO:0000313" key="10">
    <source>
        <dbReference type="EMBL" id="PRT53482.1"/>
    </source>
</evidence>
<feature type="binding site" evidence="9">
    <location>
        <begin position="146"/>
        <end position="147"/>
    </location>
    <ligand>
        <name>S-adenosyl-L-methionine</name>
        <dbReference type="ChEBI" id="CHEBI:59789"/>
    </ligand>
</feature>